<dbReference type="Pfam" id="PF13927">
    <property type="entry name" value="Ig_3"/>
    <property type="match status" value="2"/>
</dbReference>
<feature type="binding site" evidence="13">
    <location>
        <position position="565"/>
    </location>
    <ligand>
        <name>Mg(2+)</name>
        <dbReference type="ChEBI" id="CHEBI:18420"/>
    </ligand>
</feature>
<feature type="binding site" evidence="12">
    <location>
        <begin position="431"/>
        <end position="438"/>
    </location>
    <ligand>
        <name>ATP</name>
        <dbReference type="ChEBI" id="CHEBI:30616"/>
    </ligand>
</feature>
<dbReference type="FunFam" id="2.60.40.10:FF:000032">
    <property type="entry name" value="palladin isoform X1"/>
    <property type="match status" value="1"/>
</dbReference>
<dbReference type="Pfam" id="PF07714">
    <property type="entry name" value="PK_Tyr_Ser-Thr"/>
    <property type="match status" value="1"/>
</dbReference>
<dbReference type="SMART" id="SM00409">
    <property type="entry name" value="IG"/>
    <property type="match status" value="3"/>
</dbReference>
<feature type="domain" description="Ig-like" evidence="16">
    <location>
        <begin position="1"/>
        <end position="92"/>
    </location>
</feature>
<organism evidence="17 18">
    <name type="scientific">Pocillopora meandrina</name>
    <dbReference type="NCBI Taxonomy" id="46732"/>
    <lineage>
        <taxon>Eukaryota</taxon>
        <taxon>Metazoa</taxon>
        <taxon>Cnidaria</taxon>
        <taxon>Anthozoa</taxon>
        <taxon>Hexacorallia</taxon>
        <taxon>Scleractinia</taxon>
        <taxon>Astrocoeniina</taxon>
        <taxon>Pocilloporidae</taxon>
        <taxon>Pocillopora</taxon>
    </lineage>
</organism>
<keyword evidence="8" id="KW-0675">Receptor</keyword>
<sequence length="600" mass="65848">LKLIGVPRNQSADIGANVTFNCTASGFPKPTISWIKNNNSSALQSNLRVKFINSTMDDKSIQSQLLLIIGVKMEDFGKYQCKAESVVGKNLSLPGFLTRKGVALKLIGVPRNQSADIGANVTFNCTASGFPKPTISWIKNNDSSALQSNLRVKFINSPMDDKSIQSQLLLIIGVKMEDFGKYQCKAESVVGKNLSLPDALTQKLQRYFSDGQIPEIVKGPKNQSVSIGSDAIFTCTANGLPRPSIHWMKDDASHAVQSNTRAKVIQNNRTIRSQLLITGVEMEDYGKYRCIANNSIGRSQSEVAVLKRDYQNDYLPSDRKNEEEASTSQMTTIAVLCASVQMPLLYTVEGGLGDREPPDGSRQPDLMQDMNERGEKRSDWSEKTAGGDNVIACGGVDLCVDKQGDGREISRETEEGFDNMENLEVLDEVLGEGEFGIVYKGRYGKDGNVTDVAVKKMKGPNAIAKKALLNEIRTLKHAGKHPNIVTLVGTRIEGGNILVVTELIHGDSLENLLKAKNTPMEWNKYHNVCCKLNDRQLVTIAFQIAEGMQHLEERKFVHRDLAARNILVDANLVAKVGDFGLAKDISEAGIYTITSSVSML</sequence>
<dbReference type="Gene3D" id="3.30.200.20">
    <property type="entry name" value="Phosphorylase Kinase, domain 1"/>
    <property type="match status" value="1"/>
</dbReference>
<feature type="binding site" evidence="12">
    <location>
        <begin position="502"/>
        <end position="507"/>
    </location>
    <ligand>
        <name>ATP</name>
        <dbReference type="ChEBI" id="CHEBI:30616"/>
    </ligand>
</feature>
<dbReference type="GO" id="GO:0007156">
    <property type="term" value="P:homophilic cell adhesion via plasma membrane adhesion molecules"/>
    <property type="evidence" value="ECO:0007669"/>
    <property type="project" value="TreeGrafter"/>
</dbReference>
<dbReference type="PROSITE" id="PS50011">
    <property type="entry name" value="PROTEIN_KINASE_DOM"/>
    <property type="match status" value="1"/>
</dbReference>
<dbReference type="InterPro" id="IPR007110">
    <property type="entry name" value="Ig-like_dom"/>
</dbReference>
<keyword evidence="7" id="KW-1015">Disulfide bond</keyword>
<dbReference type="SMART" id="SM00219">
    <property type="entry name" value="TyrKc"/>
    <property type="match status" value="1"/>
</dbReference>
<dbReference type="InterPro" id="IPR017441">
    <property type="entry name" value="Protein_kinase_ATP_BS"/>
</dbReference>
<dbReference type="PIRSF" id="PIRSF000615">
    <property type="entry name" value="TyrPK_CSF1-R"/>
    <property type="match status" value="1"/>
</dbReference>
<comment type="subcellular location">
    <subcellularLocation>
        <location evidence="1">Membrane</location>
        <topology evidence="1">Single-pass membrane protein</topology>
    </subcellularLocation>
</comment>
<keyword evidence="6" id="KW-0472">Membrane</keyword>
<evidence type="ECO:0000256" key="3">
    <source>
        <dbReference type="ARBA" id="ARBA00022692"/>
    </source>
</evidence>
<dbReference type="InterPro" id="IPR020635">
    <property type="entry name" value="Tyr_kinase_cat_dom"/>
</dbReference>
<name>A0AAU9W646_9CNID</name>
<dbReference type="PANTHER" id="PTHR45080">
    <property type="entry name" value="CONTACTIN 5"/>
    <property type="match status" value="1"/>
</dbReference>
<keyword evidence="5" id="KW-1133">Transmembrane helix</keyword>
<dbReference type="PANTHER" id="PTHR45080:SF8">
    <property type="entry name" value="IG-LIKE DOMAIN-CONTAINING PROTEIN"/>
    <property type="match status" value="1"/>
</dbReference>
<dbReference type="GO" id="GO:0050808">
    <property type="term" value="P:synapse organization"/>
    <property type="evidence" value="ECO:0007669"/>
    <property type="project" value="TreeGrafter"/>
</dbReference>
<feature type="active site" description="Proton acceptor" evidence="11">
    <location>
        <position position="560"/>
    </location>
</feature>
<dbReference type="Gene3D" id="1.10.510.10">
    <property type="entry name" value="Transferase(Phosphotransferase) domain 1"/>
    <property type="match status" value="1"/>
</dbReference>
<dbReference type="InterPro" id="IPR050958">
    <property type="entry name" value="Cell_Adh-Cytoskel_Orgn"/>
</dbReference>
<feature type="binding site" evidence="12">
    <location>
        <position position="564"/>
    </location>
    <ligand>
        <name>ATP</name>
        <dbReference type="ChEBI" id="CHEBI:30616"/>
    </ligand>
</feature>
<keyword evidence="12 14" id="KW-0547">Nucleotide-binding</keyword>
<feature type="domain" description="Ig-like" evidence="16">
    <location>
        <begin position="94"/>
        <end position="195"/>
    </location>
</feature>
<evidence type="ECO:0000259" key="16">
    <source>
        <dbReference type="PROSITE" id="PS50835"/>
    </source>
</evidence>
<evidence type="ECO:0000256" key="14">
    <source>
        <dbReference type="PROSITE-ProRule" id="PRU10141"/>
    </source>
</evidence>
<evidence type="ECO:0000256" key="5">
    <source>
        <dbReference type="ARBA" id="ARBA00022989"/>
    </source>
</evidence>
<feature type="non-terminal residue" evidence="17">
    <location>
        <position position="600"/>
    </location>
</feature>
<dbReference type="InterPro" id="IPR001245">
    <property type="entry name" value="Ser-Thr/Tyr_kinase_cat_dom"/>
</dbReference>
<keyword evidence="13" id="KW-0460">Magnesium</keyword>
<evidence type="ECO:0000256" key="6">
    <source>
        <dbReference type="ARBA" id="ARBA00023136"/>
    </source>
</evidence>
<keyword evidence="3" id="KW-0812">Transmembrane</keyword>
<dbReference type="InterPro" id="IPR013098">
    <property type="entry name" value="Ig_I-set"/>
</dbReference>
<evidence type="ECO:0000256" key="1">
    <source>
        <dbReference type="ARBA" id="ARBA00004167"/>
    </source>
</evidence>
<feature type="domain" description="Protein kinase" evidence="15">
    <location>
        <begin position="424"/>
        <end position="600"/>
    </location>
</feature>
<feature type="non-terminal residue" evidence="17">
    <location>
        <position position="1"/>
    </location>
</feature>
<keyword evidence="4" id="KW-0732">Signal</keyword>
<evidence type="ECO:0000256" key="12">
    <source>
        <dbReference type="PIRSR" id="PIRSR000615-2"/>
    </source>
</evidence>
<reference evidence="17 18" key="1">
    <citation type="submission" date="2022-05" db="EMBL/GenBank/DDBJ databases">
        <authorList>
            <consortium name="Genoscope - CEA"/>
            <person name="William W."/>
        </authorList>
    </citation>
    <scope>NUCLEOTIDE SEQUENCE [LARGE SCALE GENOMIC DNA]</scope>
</reference>
<evidence type="ECO:0000256" key="2">
    <source>
        <dbReference type="ARBA" id="ARBA00011902"/>
    </source>
</evidence>
<dbReference type="GO" id="GO:0046872">
    <property type="term" value="F:metal ion binding"/>
    <property type="evidence" value="ECO:0007669"/>
    <property type="project" value="UniProtKB-KW"/>
</dbReference>
<evidence type="ECO:0000256" key="11">
    <source>
        <dbReference type="PIRSR" id="PIRSR000615-1"/>
    </source>
</evidence>
<evidence type="ECO:0000259" key="15">
    <source>
        <dbReference type="PROSITE" id="PS50011"/>
    </source>
</evidence>
<dbReference type="AlphaFoldDB" id="A0AAU9W646"/>
<dbReference type="GO" id="GO:0030424">
    <property type="term" value="C:axon"/>
    <property type="evidence" value="ECO:0007669"/>
    <property type="project" value="TreeGrafter"/>
</dbReference>
<evidence type="ECO:0000256" key="8">
    <source>
        <dbReference type="ARBA" id="ARBA00023170"/>
    </source>
</evidence>
<accession>A0AAU9W646</accession>
<dbReference type="SUPFAM" id="SSF48726">
    <property type="entry name" value="Immunoglobulin"/>
    <property type="match status" value="3"/>
</dbReference>
<dbReference type="SUPFAM" id="SSF56112">
    <property type="entry name" value="Protein kinase-like (PK-like)"/>
    <property type="match status" value="1"/>
</dbReference>
<feature type="binding site" evidence="13">
    <location>
        <position position="578"/>
    </location>
    <ligand>
        <name>Mg(2+)</name>
        <dbReference type="ChEBI" id="CHEBI:18420"/>
    </ligand>
</feature>
<dbReference type="EC" id="2.7.10.1" evidence="2"/>
<dbReference type="PROSITE" id="PS00109">
    <property type="entry name" value="PROTEIN_KINASE_TYR"/>
    <property type="match status" value="1"/>
</dbReference>
<comment type="caution">
    <text evidence="17">The sequence shown here is derived from an EMBL/GenBank/DDBJ whole genome shotgun (WGS) entry which is preliminary data.</text>
</comment>
<dbReference type="InterPro" id="IPR008266">
    <property type="entry name" value="Tyr_kinase_AS"/>
</dbReference>
<dbReference type="GO" id="GO:0004714">
    <property type="term" value="F:transmembrane receptor protein tyrosine kinase activity"/>
    <property type="evidence" value="ECO:0007669"/>
    <property type="project" value="UniProtKB-EC"/>
</dbReference>
<keyword evidence="9" id="KW-0325">Glycoprotein</keyword>
<dbReference type="InterPro" id="IPR003598">
    <property type="entry name" value="Ig_sub2"/>
</dbReference>
<dbReference type="Pfam" id="PF07679">
    <property type="entry name" value="I-set"/>
    <property type="match status" value="1"/>
</dbReference>
<proteinExistence type="predicted"/>
<dbReference type="GO" id="GO:0005524">
    <property type="term" value="F:ATP binding"/>
    <property type="evidence" value="ECO:0007669"/>
    <property type="project" value="UniProtKB-UniRule"/>
</dbReference>
<dbReference type="Gene3D" id="2.60.40.10">
    <property type="entry name" value="Immunoglobulins"/>
    <property type="match status" value="3"/>
</dbReference>
<keyword evidence="18" id="KW-1185">Reference proteome</keyword>
<dbReference type="InterPro" id="IPR036179">
    <property type="entry name" value="Ig-like_dom_sf"/>
</dbReference>
<dbReference type="InterPro" id="IPR000719">
    <property type="entry name" value="Prot_kinase_dom"/>
</dbReference>
<dbReference type="InterPro" id="IPR011009">
    <property type="entry name" value="Kinase-like_dom_sf"/>
</dbReference>
<dbReference type="PROSITE" id="PS00107">
    <property type="entry name" value="PROTEIN_KINASE_ATP"/>
    <property type="match status" value="1"/>
</dbReference>
<feature type="binding site" evidence="12">
    <location>
        <position position="455"/>
    </location>
    <ligand>
        <name>ATP</name>
        <dbReference type="ChEBI" id="CHEBI:30616"/>
    </ligand>
</feature>
<evidence type="ECO:0000256" key="10">
    <source>
        <dbReference type="ARBA" id="ARBA00023319"/>
    </source>
</evidence>
<keyword evidence="12 14" id="KW-0067">ATP-binding</keyword>
<dbReference type="EMBL" id="CALNXJ010000009">
    <property type="protein sequence ID" value="CAH3103557.1"/>
    <property type="molecule type" value="Genomic_DNA"/>
</dbReference>
<dbReference type="SMART" id="SM00408">
    <property type="entry name" value="IGc2"/>
    <property type="match status" value="3"/>
</dbReference>
<dbReference type="InterPro" id="IPR003599">
    <property type="entry name" value="Ig_sub"/>
</dbReference>
<dbReference type="Proteomes" id="UP001159428">
    <property type="component" value="Unassembled WGS sequence"/>
</dbReference>
<keyword evidence="10" id="KW-0393">Immunoglobulin domain</keyword>
<evidence type="ECO:0000256" key="9">
    <source>
        <dbReference type="ARBA" id="ARBA00023180"/>
    </source>
</evidence>
<evidence type="ECO:0000256" key="4">
    <source>
        <dbReference type="ARBA" id="ARBA00022729"/>
    </source>
</evidence>
<evidence type="ECO:0000256" key="13">
    <source>
        <dbReference type="PIRSR" id="PIRSR000615-3"/>
    </source>
</evidence>
<dbReference type="GO" id="GO:0008046">
    <property type="term" value="F:axon guidance receptor activity"/>
    <property type="evidence" value="ECO:0007669"/>
    <property type="project" value="TreeGrafter"/>
</dbReference>
<protein>
    <recommendedName>
        <fullName evidence="2">receptor protein-tyrosine kinase</fullName>
        <ecNumber evidence="2">2.7.10.1</ecNumber>
    </recommendedName>
</protein>
<dbReference type="GO" id="GO:0005886">
    <property type="term" value="C:plasma membrane"/>
    <property type="evidence" value="ECO:0007669"/>
    <property type="project" value="TreeGrafter"/>
</dbReference>
<dbReference type="PROSITE" id="PS50835">
    <property type="entry name" value="IG_LIKE"/>
    <property type="match status" value="3"/>
</dbReference>
<evidence type="ECO:0000256" key="7">
    <source>
        <dbReference type="ARBA" id="ARBA00023157"/>
    </source>
</evidence>
<evidence type="ECO:0000313" key="17">
    <source>
        <dbReference type="EMBL" id="CAH3103557.1"/>
    </source>
</evidence>
<evidence type="ECO:0000313" key="18">
    <source>
        <dbReference type="Proteomes" id="UP001159428"/>
    </source>
</evidence>
<feature type="binding site" evidence="14">
    <location>
        <position position="456"/>
    </location>
    <ligand>
        <name>ATP</name>
        <dbReference type="ChEBI" id="CHEBI:30616"/>
    </ligand>
</feature>
<gene>
    <name evidence="17" type="ORF">PMEA_00035172</name>
</gene>
<dbReference type="GO" id="GO:0043025">
    <property type="term" value="C:neuronal cell body"/>
    <property type="evidence" value="ECO:0007669"/>
    <property type="project" value="TreeGrafter"/>
</dbReference>
<feature type="domain" description="Ig-like" evidence="16">
    <location>
        <begin position="214"/>
        <end position="304"/>
    </location>
</feature>
<keyword evidence="13" id="KW-0479">Metal-binding</keyword>
<dbReference type="InterPro" id="IPR013783">
    <property type="entry name" value="Ig-like_fold"/>
</dbReference>